<feature type="domain" description="Mitochondria-eating protein C-terminal" evidence="13">
    <location>
        <begin position="243"/>
        <end position="453"/>
    </location>
</feature>
<dbReference type="PANTHER" id="PTHR21771">
    <property type="entry name" value="MITOCHONDRIA-EATING PROTEIN-RELATED"/>
    <property type="match status" value="1"/>
</dbReference>
<keyword evidence="6" id="KW-0963">Cytoplasm</keyword>
<comment type="similarity">
    <text evidence="4">Belongs to the MIEAP family.</text>
</comment>
<evidence type="ECO:0000256" key="7">
    <source>
        <dbReference type="ARBA" id="ARBA00022787"/>
    </source>
</evidence>
<keyword evidence="10" id="KW-0496">Mitochondrion</keyword>
<evidence type="ECO:0000256" key="10">
    <source>
        <dbReference type="ARBA" id="ARBA00023128"/>
    </source>
</evidence>
<evidence type="ECO:0000256" key="5">
    <source>
        <dbReference type="ARBA" id="ARBA00019863"/>
    </source>
</evidence>
<keyword evidence="8" id="KW-0175">Coiled coil</keyword>
<evidence type="ECO:0000313" key="15">
    <source>
        <dbReference type="WBParaSite" id="Smp_145360.1"/>
    </source>
</evidence>
<dbReference type="GO" id="GO:0035695">
    <property type="term" value="P:mitophagy by internal vacuole formation"/>
    <property type="evidence" value="ECO:0007669"/>
    <property type="project" value="TreeGrafter"/>
</dbReference>
<sequence length="538" mass="61109">MIAHELICAQIEPSFRIFERFKSWEKESKMNSLTDNTTVCCELIEANASLQHELFKILRLFVTQGSLCTESNKVFPETSVEETIKKSYRSPVMVAKNNSSQNQRNLHPYANIHTTTKDYSNKLDYSKGSPSLENEILERLIQSQIQCDRLANQLKAQSMEFIQPNIENKSIYSTQKRPRAMADAESIVASPVSEYNLTKQVNEQCDDNVYPQDSDNSFISNDHLVKFVEDKNVISFLQGWLSPLVSRYNDLFTNLRVSCMDNLQSLGQSDCARNQRLIFHAVQAGFTVTSHVIHRLPTGTQKENYMSRNVGERQFSASDISLNSDQLDKLVAATFRRLSRHAPPECACHTTITSINGTSVKRPISIRLPVTSQELTALDNLLREVCCLAWHLLVGKKDSELDIESNGIQSTWYADVDKAAKPGDPYNDECYRRSYDSDPSAGQVHHYIWPCLILYSQRPTEIQQRFQSTNVSKTNRCKPVKVCILVKGEACTRNPIYAASQKDKAAALLNHEYSCQNVCRCTSPQKYSRSRSVSIRRA</sequence>
<dbReference type="InterPro" id="IPR031981">
    <property type="entry name" value="MIEAP_C"/>
</dbReference>
<proteinExistence type="inferred from homology"/>
<dbReference type="OrthoDB" id="5966837at2759"/>
<dbReference type="InterPro" id="IPR026169">
    <property type="entry name" value="MIEAP"/>
</dbReference>
<dbReference type="GO" id="GO:0008289">
    <property type="term" value="F:lipid binding"/>
    <property type="evidence" value="ECO:0007669"/>
    <property type="project" value="UniProtKB-KW"/>
</dbReference>
<dbReference type="WBParaSite" id="Smp_145360.1">
    <property type="protein sequence ID" value="Smp_145360.1"/>
    <property type="gene ID" value="Smp_145360"/>
</dbReference>
<dbReference type="GeneID" id="8347854"/>
<dbReference type="CTD" id="8347854"/>
<name>G4VIU4_SCHMA</name>
<dbReference type="ExpressionAtlas" id="G4VIU4">
    <property type="expression patterns" value="baseline"/>
</dbReference>
<dbReference type="GO" id="GO:0005741">
    <property type="term" value="C:mitochondrial outer membrane"/>
    <property type="evidence" value="ECO:0007669"/>
    <property type="project" value="UniProtKB-SubCell"/>
</dbReference>
<evidence type="ECO:0000256" key="6">
    <source>
        <dbReference type="ARBA" id="ARBA00022490"/>
    </source>
</evidence>
<evidence type="ECO:0000256" key="4">
    <source>
        <dbReference type="ARBA" id="ARBA00008233"/>
    </source>
</evidence>
<accession>G4VIU4</accession>
<keyword evidence="9" id="KW-0446">Lipid-binding</keyword>
<reference evidence="15" key="2">
    <citation type="submission" date="2018-12" db="UniProtKB">
        <authorList>
            <consortium name="WormBaseParasite"/>
        </authorList>
    </citation>
    <scope>IDENTIFICATION</scope>
    <source>
        <strain evidence="15">Puerto Rican</strain>
    </source>
</reference>
<evidence type="ECO:0000313" key="14">
    <source>
        <dbReference type="Proteomes" id="UP000008854"/>
    </source>
</evidence>
<dbReference type="PANTHER" id="PTHR21771:SF0">
    <property type="entry name" value="MITOCHONDRIA-EATING PROTEIN"/>
    <property type="match status" value="1"/>
</dbReference>
<evidence type="ECO:0000256" key="9">
    <source>
        <dbReference type="ARBA" id="ARBA00023121"/>
    </source>
</evidence>
<dbReference type="AlphaFoldDB" id="G4VIU4"/>
<evidence type="ECO:0000256" key="3">
    <source>
        <dbReference type="ARBA" id="ARBA00004496"/>
    </source>
</evidence>
<comment type="subcellular location">
    <subcellularLocation>
        <location evidence="3">Cytoplasm</location>
    </subcellularLocation>
    <subcellularLocation>
        <location evidence="2">Mitochondrion matrix</location>
    </subcellularLocation>
    <subcellularLocation>
        <location evidence="1">Mitochondrion outer membrane</location>
    </subcellularLocation>
</comment>
<evidence type="ECO:0000259" key="13">
    <source>
        <dbReference type="Pfam" id="PF16026"/>
    </source>
</evidence>
<dbReference type="PhylomeDB" id="G4VIU4"/>
<dbReference type="GO" id="GO:0005759">
    <property type="term" value="C:mitochondrial matrix"/>
    <property type="evidence" value="ECO:0007669"/>
    <property type="project" value="UniProtKB-SubCell"/>
</dbReference>
<evidence type="ECO:0000256" key="12">
    <source>
        <dbReference type="ARBA" id="ARBA00032687"/>
    </source>
</evidence>
<protein>
    <recommendedName>
        <fullName evidence="5">Mitochondria-eating protein</fullName>
    </recommendedName>
    <alternativeName>
        <fullName evidence="12">Spermatogenesis-associated protein 18</fullName>
    </alternativeName>
</protein>
<dbReference type="GO" id="GO:0035694">
    <property type="term" value="P:mitochondrial protein catabolic process"/>
    <property type="evidence" value="ECO:0007669"/>
    <property type="project" value="InterPro"/>
</dbReference>
<keyword evidence="11" id="KW-0472">Membrane</keyword>
<dbReference type="KEGG" id="smm:Smp_145360.1"/>
<dbReference type="RefSeq" id="XP_018651950.1">
    <property type="nucleotide sequence ID" value="XM_018796850.1"/>
</dbReference>
<evidence type="ECO:0000256" key="11">
    <source>
        <dbReference type="ARBA" id="ARBA00023136"/>
    </source>
</evidence>
<keyword evidence="7" id="KW-1000">Mitochondrion outer membrane</keyword>
<keyword evidence="14" id="KW-1185">Reference proteome</keyword>
<evidence type="ECO:0000256" key="1">
    <source>
        <dbReference type="ARBA" id="ARBA00004294"/>
    </source>
</evidence>
<dbReference type="Proteomes" id="UP000008854">
    <property type="component" value="Unassembled WGS sequence"/>
</dbReference>
<organism evidence="14 15">
    <name type="scientific">Schistosoma mansoni</name>
    <name type="common">Blood fluke</name>
    <dbReference type="NCBI Taxonomy" id="6183"/>
    <lineage>
        <taxon>Eukaryota</taxon>
        <taxon>Metazoa</taxon>
        <taxon>Spiralia</taxon>
        <taxon>Lophotrochozoa</taxon>
        <taxon>Platyhelminthes</taxon>
        <taxon>Trematoda</taxon>
        <taxon>Digenea</taxon>
        <taxon>Strigeidida</taxon>
        <taxon>Schistosomatoidea</taxon>
        <taxon>Schistosomatidae</taxon>
        <taxon>Schistosoma</taxon>
    </lineage>
</organism>
<evidence type="ECO:0000256" key="8">
    <source>
        <dbReference type="ARBA" id="ARBA00023054"/>
    </source>
</evidence>
<dbReference type="Pfam" id="PF16026">
    <property type="entry name" value="MIEAP"/>
    <property type="match status" value="1"/>
</dbReference>
<dbReference type="HOGENOM" id="CLU_506545_0_0_1"/>
<dbReference type="InParanoid" id="G4VIU4"/>
<evidence type="ECO:0000256" key="2">
    <source>
        <dbReference type="ARBA" id="ARBA00004305"/>
    </source>
</evidence>
<reference evidence="14" key="1">
    <citation type="journal article" date="2012" name="PLoS Negl. Trop. Dis.">
        <title>A systematically improved high quality genome and transcriptome of the human blood fluke Schistosoma mansoni.</title>
        <authorList>
            <person name="Protasio A.V."/>
            <person name="Tsai I.J."/>
            <person name="Babbage A."/>
            <person name="Nichol S."/>
            <person name="Hunt M."/>
            <person name="Aslett M.A."/>
            <person name="De Silva N."/>
            <person name="Velarde G.S."/>
            <person name="Anderson T.J."/>
            <person name="Clark R.C."/>
            <person name="Davidson C."/>
            <person name="Dillon G.P."/>
            <person name="Holroyd N.E."/>
            <person name="LoVerde P.T."/>
            <person name="Lloyd C."/>
            <person name="McQuillan J."/>
            <person name="Oliveira G."/>
            <person name="Otto T.D."/>
            <person name="Parker-Manuel S.J."/>
            <person name="Quail M.A."/>
            <person name="Wilson R.A."/>
            <person name="Zerlotini A."/>
            <person name="Dunne D.W."/>
            <person name="Berriman M."/>
        </authorList>
    </citation>
    <scope>NUCLEOTIDE SEQUENCE [LARGE SCALE GENOMIC DNA]</scope>
    <source>
        <strain evidence="14">Puerto Rican</strain>
    </source>
</reference>